<dbReference type="Pfam" id="PF04536">
    <property type="entry name" value="TPM_phosphatase"/>
    <property type="match status" value="1"/>
</dbReference>
<keyword evidence="3" id="KW-1185">Reference proteome</keyword>
<evidence type="ECO:0000313" key="3">
    <source>
        <dbReference type="Proteomes" id="UP000494216"/>
    </source>
</evidence>
<dbReference type="Gene3D" id="3.10.310.50">
    <property type="match status" value="1"/>
</dbReference>
<proteinExistence type="predicted"/>
<protein>
    <submittedName>
        <fullName evidence="2">Putative membrane protein</fullName>
    </submittedName>
</protein>
<organism evidence="2 3">
    <name type="scientific">Candidatus Methylobacter favarea</name>
    <dbReference type="NCBI Taxonomy" id="2707345"/>
    <lineage>
        <taxon>Bacteria</taxon>
        <taxon>Pseudomonadati</taxon>
        <taxon>Pseudomonadota</taxon>
        <taxon>Gammaproteobacteria</taxon>
        <taxon>Methylococcales</taxon>
        <taxon>Methylococcaceae</taxon>
        <taxon>Methylobacter</taxon>
    </lineage>
</organism>
<gene>
    <name evidence="2" type="ORF">METHB2_10001</name>
</gene>
<accession>A0A8S0XGR0</accession>
<evidence type="ECO:0000259" key="1">
    <source>
        <dbReference type="Pfam" id="PF04536"/>
    </source>
</evidence>
<sequence length="168" mass="19369">MVNIKRWLVHTFMPPWRWRMAFSANLLTEIENAIKQSERKHRGELRFAVENALASSRVWHGMSAQQRALEVFSNLQIWDTEENSGVLIYLLLADREVHIIADRGIARKVAQTEWNQIAQIMQDAFRAQNFRLGSLEGIARITDLLAAHFPPQADNPNELSDQPVIVKQ</sequence>
<name>A0A8S0XGR0_9GAMM</name>
<dbReference type="EMBL" id="CADCXN010000001">
    <property type="protein sequence ID" value="CAA9888381.1"/>
    <property type="molecule type" value="Genomic_DNA"/>
</dbReference>
<dbReference type="PANTHER" id="PTHR30373">
    <property type="entry name" value="UPF0603 PROTEIN YGCG"/>
    <property type="match status" value="1"/>
</dbReference>
<dbReference type="AlphaFoldDB" id="A0A8S0XGR0"/>
<dbReference type="InterPro" id="IPR007621">
    <property type="entry name" value="TPM_dom"/>
</dbReference>
<feature type="domain" description="TPM" evidence="1">
    <location>
        <begin position="22"/>
        <end position="143"/>
    </location>
</feature>
<dbReference type="PANTHER" id="PTHR30373:SF8">
    <property type="entry name" value="BLL7265 PROTEIN"/>
    <property type="match status" value="1"/>
</dbReference>
<reference evidence="2 3" key="1">
    <citation type="submission" date="2020-02" db="EMBL/GenBank/DDBJ databases">
        <authorList>
            <person name="Hogendoorn C."/>
        </authorList>
    </citation>
    <scope>NUCLEOTIDE SEQUENCE [LARGE SCALE GENOMIC DNA]</scope>
    <source>
        <strain evidence="2">METHB21</strain>
    </source>
</reference>
<comment type="caution">
    <text evidence="2">The sequence shown here is derived from an EMBL/GenBank/DDBJ whole genome shotgun (WGS) entry which is preliminary data.</text>
</comment>
<dbReference type="Proteomes" id="UP000494216">
    <property type="component" value="Unassembled WGS sequence"/>
</dbReference>
<evidence type="ECO:0000313" key="2">
    <source>
        <dbReference type="EMBL" id="CAA9888381.1"/>
    </source>
</evidence>